<name>Q4REI1_TETNG</name>
<evidence type="ECO:0000313" key="1">
    <source>
        <dbReference type="EMBL" id="CAG13201.1"/>
    </source>
</evidence>
<organism evidence="1">
    <name type="scientific">Tetraodon nigroviridis</name>
    <name type="common">Spotted green pufferfish</name>
    <name type="synonym">Chelonodon nigroviridis</name>
    <dbReference type="NCBI Taxonomy" id="99883"/>
    <lineage>
        <taxon>Eukaryota</taxon>
        <taxon>Metazoa</taxon>
        <taxon>Chordata</taxon>
        <taxon>Craniata</taxon>
        <taxon>Vertebrata</taxon>
        <taxon>Euteleostomi</taxon>
        <taxon>Actinopterygii</taxon>
        <taxon>Neopterygii</taxon>
        <taxon>Teleostei</taxon>
        <taxon>Neoteleostei</taxon>
        <taxon>Acanthomorphata</taxon>
        <taxon>Eupercaria</taxon>
        <taxon>Tetraodontiformes</taxon>
        <taxon>Tetradontoidea</taxon>
        <taxon>Tetraodontidae</taxon>
        <taxon>Tetraodon</taxon>
    </lineage>
</organism>
<protein>
    <submittedName>
        <fullName evidence="1">(spotted green pufferfish) hypothetical protein</fullName>
    </submittedName>
</protein>
<reference evidence="1" key="1">
    <citation type="journal article" date="2004" name="Nature">
        <title>Genome duplication in the teleost fish Tetraodon nigroviridis reveals the early vertebrate proto-karyotype.</title>
        <authorList>
            <person name="Jaillon O."/>
            <person name="Aury J.-M."/>
            <person name="Brunet F."/>
            <person name="Petit J.-L."/>
            <person name="Stange-Thomann N."/>
            <person name="Mauceli E."/>
            <person name="Bouneau L."/>
            <person name="Fischer C."/>
            <person name="Ozouf-Costaz C."/>
            <person name="Bernot A."/>
            <person name="Nicaud S."/>
            <person name="Jaffe D."/>
            <person name="Fisher S."/>
            <person name="Lutfalla G."/>
            <person name="Dossat C."/>
            <person name="Segurens B."/>
            <person name="Dasilva C."/>
            <person name="Salanoubat M."/>
            <person name="Levy M."/>
            <person name="Boudet N."/>
            <person name="Castellano S."/>
            <person name="Anthouard V."/>
            <person name="Jubin C."/>
            <person name="Castelli V."/>
            <person name="Katinka M."/>
            <person name="Vacherie B."/>
            <person name="Biemont C."/>
            <person name="Skalli Z."/>
            <person name="Cattolico L."/>
            <person name="Poulain J."/>
            <person name="De Berardinis V."/>
            <person name="Cruaud C."/>
            <person name="Duprat S."/>
            <person name="Brottier P."/>
            <person name="Coutanceau J.-P."/>
            <person name="Gouzy J."/>
            <person name="Parra G."/>
            <person name="Lardier G."/>
            <person name="Chapple C."/>
            <person name="McKernan K.J."/>
            <person name="McEwan P."/>
            <person name="Bosak S."/>
            <person name="Kellis M."/>
            <person name="Volff J.-N."/>
            <person name="Guigo R."/>
            <person name="Zody M.C."/>
            <person name="Mesirov J."/>
            <person name="Lindblad-Toh K."/>
            <person name="Birren B."/>
            <person name="Nusbaum C."/>
            <person name="Kahn D."/>
            <person name="Robinson-Rechavi M."/>
            <person name="Laudet V."/>
            <person name="Schachter V."/>
            <person name="Quetier F."/>
            <person name="Saurin W."/>
            <person name="Scarpelli C."/>
            <person name="Wincker P."/>
            <person name="Lander E.S."/>
            <person name="Weissenbach J."/>
            <person name="Roest Crollius H."/>
        </authorList>
    </citation>
    <scope>NUCLEOTIDE SEQUENCE [LARGE SCALE GENOMIC DNA]</scope>
</reference>
<dbReference type="EMBL" id="CAAE01015123">
    <property type="protein sequence ID" value="CAG13201.1"/>
    <property type="molecule type" value="Genomic_DNA"/>
</dbReference>
<proteinExistence type="predicted"/>
<reference evidence="1" key="2">
    <citation type="submission" date="2004-02" db="EMBL/GenBank/DDBJ databases">
        <authorList>
            <consortium name="Genoscope"/>
            <consortium name="Whitehead Institute Centre for Genome Research"/>
        </authorList>
    </citation>
    <scope>NUCLEOTIDE SEQUENCE</scope>
</reference>
<dbReference type="KEGG" id="tng:GSTEN00035755G001"/>
<sequence>MFSMLVEVLREFAAQDAGLLRLLWRPLSSGQVFTLSLRLKIRSRTWNASGGSTIVMAKLFPKHLVSLGGSRVRNNVKSWR</sequence>
<accession>Q4REI1</accession>
<comment type="caution">
    <text evidence="1">The sequence shown here is derived from an EMBL/GenBank/DDBJ whole genome shotgun (WGS) entry which is preliminary data.</text>
</comment>
<dbReference type="AlphaFoldDB" id="Q4REI1"/>
<gene>
    <name evidence="1" type="ORF">GSTENG00035755001</name>
</gene>